<name>A0A199P7M2_9XANT</name>
<organism evidence="1 2">
    <name type="scientific">Xanthomonas graminis pv. poae</name>
    <dbReference type="NCBI Taxonomy" id="227946"/>
    <lineage>
        <taxon>Bacteria</taxon>
        <taxon>Pseudomonadati</taxon>
        <taxon>Pseudomonadota</taxon>
        <taxon>Gammaproteobacteria</taxon>
        <taxon>Lysobacterales</taxon>
        <taxon>Lysobacteraceae</taxon>
        <taxon>Xanthomonas</taxon>
        <taxon>Xanthomonas translucens group</taxon>
        <taxon>Xanthomonas graminis</taxon>
    </lineage>
</organism>
<accession>A0A199P7M2</accession>
<dbReference type="EMBL" id="LWSU01000053">
    <property type="protein sequence ID" value="OAX57001.1"/>
    <property type="molecule type" value="Genomic_DNA"/>
</dbReference>
<proteinExistence type="predicted"/>
<comment type="caution">
    <text evidence="1">The sequence shown here is derived from an EMBL/GenBank/DDBJ whole genome shotgun (WGS) entry which is preliminary data.</text>
</comment>
<dbReference type="Proteomes" id="UP000093858">
    <property type="component" value="Unassembled WGS sequence"/>
</dbReference>
<protein>
    <submittedName>
        <fullName evidence="1">Uncharacterized protein</fullName>
    </submittedName>
</protein>
<dbReference type="AlphaFoldDB" id="A0A199P7M2"/>
<reference evidence="1 2" key="1">
    <citation type="submission" date="2016-04" db="EMBL/GenBank/DDBJ databases">
        <title>Xanthomonas translucens phylogeny.</title>
        <authorList>
            <person name="Langlois P."/>
        </authorList>
    </citation>
    <scope>NUCLEOTIDE SEQUENCE [LARGE SCALE GENOMIC DNA]</scope>
    <source>
        <strain evidence="1 2">B99</strain>
    </source>
</reference>
<sequence>MQEVRRNYYLPNFKSGNKFRFDRGDQEISRLMLAQQEIVRMRAQQYEDGDVISVAMNGEAHNCEELSRLAMYFLQDRGYSARIGQFGQSHGVAIIGAPLGELPADMTQWDPGIYICDPWCNIACRANDYPHKFVEKMRKWEDRGKQIAYTTSGFTSPTDSNWINTVLGGEKKAY</sequence>
<gene>
    <name evidence="1" type="ORF">A6R73_11520</name>
</gene>
<evidence type="ECO:0000313" key="1">
    <source>
        <dbReference type="EMBL" id="OAX57001.1"/>
    </source>
</evidence>
<evidence type="ECO:0000313" key="2">
    <source>
        <dbReference type="Proteomes" id="UP000093858"/>
    </source>
</evidence>